<reference evidence="3" key="1">
    <citation type="journal article" date="2013" name="Proc. Natl. Acad. Sci. U.S.A.">
        <title>Improving the coverage of the cyanobacterial phylum using diversity-driven genome sequencing.</title>
        <authorList>
            <person name="Shih P.M."/>
            <person name="Wu D."/>
            <person name="Latifi A."/>
            <person name="Axen S.D."/>
            <person name="Fewer D.P."/>
            <person name="Talla E."/>
            <person name="Calteau A."/>
            <person name="Cai F."/>
            <person name="Tandeau de Marsac N."/>
            <person name="Rippka R."/>
            <person name="Herdman M."/>
            <person name="Sivonen K."/>
            <person name="Coursin T."/>
            <person name="Laurent T."/>
            <person name="Goodwin L."/>
            <person name="Nolan M."/>
            <person name="Davenport K.W."/>
            <person name="Han C.S."/>
            <person name="Rubin E.M."/>
            <person name="Eisen J.A."/>
            <person name="Woyke T."/>
            <person name="Gugger M."/>
            <person name="Kerfeld C.A."/>
        </authorList>
    </citation>
    <scope>NUCLEOTIDE SEQUENCE [LARGE SCALE GENOMIC DNA]</scope>
    <source>
        <strain evidence="3">ATCC 27899 / PCC 7122</strain>
    </source>
</reference>
<dbReference type="Proteomes" id="UP000010474">
    <property type="component" value="Chromosome"/>
</dbReference>
<dbReference type="HOGENOM" id="CLU_2766792_0_0_3"/>
<dbReference type="AlphaFoldDB" id="K9ZCC3"/>
<protein>
    <submittedName>
        <fullName evidence="2">Uncharacterized protein</fullName>
    </submittedName>
</protein>
<accession>K9ZCC3</accession>
<feature type="region of interest" description="Disordered" evidence="1">
    <location>
        <begin position="41"/>
        <end position="69"/>
    </location>
</feature>
<name>K9ZCC3_ANACC</name>
<keyword evidence="3" id="KW-1185">Reference proteome</keyword>
<evidence type="ECO:0000313" key="3">
    <source>
        <dbReference type="Proteomes" id="UP000010474"/>
    </source>
</evidence>
<evidence type="ECO:0000256" key="1">
    <source>
        <dbReference type="SAM" id="MobiDB-lite"/>
    </source>
</evidence>
<organism evidence="2 3">
    <name type="scientific">Anabaena cylindrica (strain ATCC 27899 / PCC 7122)</name>
    <dbReference type="NCBI Taxonomy" id="272123"/>
    <lineage>
        <taxon>Bacteria</taxon>
        <taxon>Bacillati</taxon>
        <taxon>Cyanobacteriota</taxon>
        <taxon>Cyanophyceae</taxon>
        <taxon>Nostocales</taxon>
        <taxon>Nostocaceae</taxon>
        <taxon>Anabaena</taxon>
    </lineage>
</organism>
<dbReference type="EMBL" id="CP003659">
    <property type="protein sequence ID" value="AFZ56873.1"/>
    <property type="molecule type" value="Genomic_DNA"/>
</dbReference>
<evidence type="ECO:0000313" key="2">
    <source>
        <dbReference type="EMBL" id="AFZ56873.1"/>
    </source>
</evidence>
<dbReference type="KEGG" id="acy:Anacy_1358"/>
<sequence>MAIPKLMKYTPPALSRTLPLVRATVYTQVLFKIKSAVRNRNYTGKTPSDSPVPYGGSPAVGNGLTTSVG</sequence>
<gene>
    <name evidence="2" type="ordered locus">Anacy_1358</name>
</gene>
<proteinExistence type="predicted"/>